<dbReference type="Gene3D" id="3.30.930.10">
    <property type="entry name" value="Bira Bifunctional Protein, Domain 2"/>
    <property type="match status" value="1"/>
</dbReference>
<accession>A0A2G9Z8K3</accession>
<name>A0A2G9Z8K3_9BACT</name>
<reference evidence="1 2" key="1">
    <citation type="submission" date="2017-09" db="EMBL/GenBank/DDBJ databases">
        <title>Depth-based differentiation of microbial function through sediment-hosted aquifers and enrichment of novel symbionts in the deep terrestrial subsurface.</title>
        <authorList>
            <person name="Probst A.J."/>
            <person name="Ladd B."/>
            <person name="Jarett J.K."/>
            <person name="Geller-Mcgrath D.E."/>
            <person name="Sieber C.M."/>
            <person name="Emerson J.B."/>
            <person name="Anantharaman K."/>
            <person name="Thomas B.C."/>
            <person name="Malmstrom R."/>
            <person name="Stieglmeier M."/>
            <person name="Klingl A."/>
            <person name="Woyke T."/>
            <person name="Ryan C.M."/>
            <person name="Banfield J.F."/>
        </authorList>
    </citation>
    <scope>NUCLEOTIDE SEQUENCE [LARGE SCALE GENOMIC DNA]</scope>
    <source>
        <strain evidence="1">CG23_combo_of_CG06-09_8_20_14_all_39_39</strain>
    </source>
</reference>
<sequence length="129" mass="15107">MFNKLQITNYKLQINPKSQIPNFINSVRRFELVIGGDVVGWLGEVDYNQLNFKNKKVALFEINWEKIIGLKPAETKYQSLPQHPSIERDIAIEVDWPVKWADIEQFILTPRTRGKDLMIQDVSFLSEYP</sequence>
<dbReference type="AlphaFoldDB" id="A0A2G9Z8K3"/>
<evidence type="ECO:0000313" key="1">
    <source>
        <dbReference type="EMBL" id="PIP28950.1"/>
    </source>
</evidence>
<proteinExistence type="predicted"/>
<dbReference type="EMBL" id="PCRX01000035">
    <property type="protein sequence ID" value="PIP28950.1"/>
    <property type="molecule type" value="Genomic_DNA"/>
</dbReference>
<evidence type="ECO:0000313" key="2">
    <source>
        <dbReference type="Proteomes" id="UP000231235"/>
    </source>
</evidence>
<protein>
    <submittedName>
        <fullName evidence="1">Uncharacterized protein</fullName>
    </submittedName>
</protein>
<gene>
    <name evidence="1" type="ORF">COX28_01880</name>
</gene>
<dbReference type="InterPro" id="IPR045864">
    <property type="entry name" value="aa-tRNA-synth_II/BPL/LPL"/>
</dbReference>
<organism evidence="1 2">
    <name type="scientific">Candidatus Kuenenbacteria bacterium CG23_combo_of_CG06-09_8_20_14_all_39_39</name>
    <dbReference type="NCBI Taxonomy" id="1974623"/>
    <lineage>
        <taxon>Bacteria</taxon>
        <taxon>Candidatus Kueneniibacteriota</taxon>
    </lineage>
</organism>
<dbReference type="Proteomes" id="UP000231235">
    <property type="component" value="Unassembled WGS sequence"/>
</dbReference>
<comment type="caution">
    <text evidence="1">The sequence shown here is derived from an EMBL/GenBank/DDBJ whole genome shotgun (WGS) entry which is preliminary data.</text>
</comment>
<feature type="non-terminal residue" evidence="1">
    <location>
        <position position="129"/>
    </location>
</feature>